<feature type="region of interest" description="Disordered" evidence="3">
    <location>
        <begin position="1"/>
        <end position="27"/>
    </location>
</feature>
<gene>
    <name evidence="6" type="ORF">IV203_028676</name>
</gene>
<protein>
    <submittedName>
        <fullName evidence="6">Glycosyl hydrolase family 20 protein</fullName>
    </submittedName>
</protein>
<keyword evidence="4" id="KW-0812">Transmembrane</keyword>
<keyword evidence="1 6" id="KW-0378">Hydrolase</keyword>
<proteinExistence type="predicted"/>
<keyword evidence="4" id="KW-0472">Membrane</keyword>
<evidence type="ECO:0000256" key="4">
    <source>
        <dbReference type="SAM" id="Phobius"/>
    </source>
</evidence>
<evidence type="ECO:0000259" key="5">
    <source>
        <dbReference type="Pfam" id="PF00728"/>
    </source>
</evidence>
<dbReference type="AlphaFoldDB" id="A0A9K3LS80"/>
<dbReference type="PANTHER" id="PTHR22600:SF21">
    <property type="entry name" value="BETA-HEXOSAMINIDASE A"/>
    <property type="match status" value="1"/>
</dbReference>
<dbReference type="GO" id="GO:0004563">
    <property type="term" value="F:beta-N-acetylhexosaminidase activity"/>
    <property type="evidence" value="ECO:0007669"/>
    <property type="project" value="InterPro"/>
</dbReference>
<dbReference type="Proteomes" id="UP000693970">
    <property type="component" value="Unassembled WGS sequence"/>
</dbReference>
<dbReference type="Pfam" id="PF00728">
    <property type="entry name" value="Glyco_hydro_20"/>
    <property type="match status" value="2"/>
</dbReference>
<reference evidence="6" key="1">
    <citation type="journal article" date="2021" name="Sci. Rep.">
        <title>Diploid genomic architecture of Nitzschia inconspicua, an elite biomass production diatom.</title>
        <authorList>
            <person name="Oliver A."/>
            <person name="Podell S."/>
            <person name="Pinowska A."/>
            <person name="Traller J.C."/>
            <person name="Smith S.R."/>
            <person name="McClure R."/>
            <person name="Beliaev A."/>
            <person name="Bohutskyi P."/>
            <person name="Hill E.A."/>
            <person name="Rabines A."/>
            <person name="Zheng H."/>
            <person name="Allen L.Z."/>
            <person name="Kuo A."/>
            <person name="Grigoriev I.V."/>
            <person name="Allen A.E."/>
            <person name="Hazlebeck D."/>
            <person name="Allen E.E."/>
        </authorList>
    </citation>
    <scope>NUCLEOTIDE SEQUENCE</scope>
    <source>
        <strain evidence="6">Hildebrandi</strain>
    </source>
</reference>
<evidence type="ECO:0000256" key="2">
    <source>
        <dbReference type="PIRSR" id="PIRSR625705-1"/>
    </source>
</evidence>
<evidence type="ECO:0000256" key="3">
    <source>
        <dbReference type="SAM" id="MobiDB-lite"/>
    </source>
</evidence>
<evidence type="ECO:0000313" key="6">
    <source>
        <dbReference type="EMBL" id="KAG7366006.1"/>
    </source>
</evidence>
<feature type="active site" description="Proton donor" evidence="2">
    <location>
        <position position="328"/>
    </location>
</feature>
<sequence length="1027" mass="115321">MLDRRSNVNRALQSKPTSMSDSRDAPTSHRRWCRPVVMIRIVLVILTVVFLTTTLILLRQLEDSSEQKSGFVQNHLSGEITVVVDDIKVEGNSNEQVPQVISSQSFQKAAAEAAVNNRRIQTQAAKQPDNETTSVRPATQITPHTKVKENTLPPFPPFLDYMGVLLDAGRHYFPLGWLYDFFLPNLHAMDYNYVHFRLTDDQNFVVNLTVNVPSKSSQPIPMGYTARTETTTPGMYQPQELHDLVRYAKEHYNITMIPEVNVPGHAGAWGASFLPELVLKCPNFVCMTGYGVPLDVSSPILSSVLHQILTQVVEIFDHPPLLHLGGDELHMSEKCLIENFWWQQKHNGGKMDSVRFNRTEWLYNDVQKFEETVLQPLVTGLGYKMDQILRWETTGMATATAPVHRTGSITHYWHTTPMSAHQVAVVSNVVRKKRKKTASPTVGPYVASTGLYLDLVSGSGYGYGDYLAARSLVTGKTRPFAIVVGTFELSTAFWEDRNVLGRLLAIRMGISSSTNYSASTISNATVPEPISKDKFFSDYEARCNNVFVSQKSTNYNYREMCDLKGSIRIDDKNYQLKWKSVWKEWKEGLCKGLTVQGKDLHIHPMAIDVTIQRQANYYYFDNLLLPMESWMHNGNVLHSDSQNNNMFPRSRNELVRPSAYGAICLDLVRNHVSKEGFAKLVELVKSSGLTAIQLRLADDFGQVVEYQSVPNIAYSAFKSESAGQVQSFYHRRHLELFARLADQAGISIMPEINLATSAGGWIKSGMLMNCPHTLCHRGEGIALDVAKNLDGVLPVCMAVILELLQLFLSSPSHLDPWIHLGSDERELVANSCFTEAGYGTQSAHDALANFEEKMSQAFSAIGVDEDYVVRWNNQENVRYPNRTGSITQYLSSDDVDNLKSSSRYIGTTLAYRESSPWDIFSSTRRWMEKDTIPWGILLKHADDGFFPSFSQMVAFHLAMSGNITSDDKSSFFQQQESLCQTLNCSGKDVIVQELRAMHPIKSLDLNASCLGRTQNVTVKLAKSSPFG</sequence>
<comment type="caution">
    <text evidence="6">The sequence shown here is derived from an EMBL/GenBank/DDBJ whole genome shotgun (WGS) entry which is preliminary data.</text>
</comment>
<feature type="domain" description="Glycoside hydrolase family 20 catalytic" evidence="5">
    <location>
        <begin position="161"/>
        <end position="415"/>
    </location>
</feature>
<evidence type="ECO:0000313" key="7">
    <source>
        <dbReference type="Proteomes" id="UP000693970"/>
    </source>
</evidence>
<dbReference type="GO" id="GO:0005975">
    <property type="term" value="P:carbohydrate metabolic process"/>
    <property type="evidence" value="ECO:0007669"/>
    <property type="project" value="InterPro"/>
</dbReference>
<accession>A0A9K3LS80</accession>
<dbReference type="GO" id="GO:0030203">
    <property type="term" value="P:glycosaminoglycan metabolic process"/>
    <property type="evidence" value="ECO:0007669"/>
    <property type="project" value="TreeGrafter"/>
</dbReference>
<organism evidence="6 7">
    <name type="scientific">Nitzschia inconspicua</name>
    <dbReference type="NCBI Taxonomy" id="303405"/>
    <lineage>
        <taxon>Eukaryota</taxon>
        <taxon>Sar</taxon>
        <taxon>Stramenopiles</taxon>
        <taxon>Ochrophyta</taxon>
        <taxon>Bacillariophyta</taxon>
        <taxon>Bacillariophyceae</taxon>
        <taxon>Bacillariophycidae</taxon>
        <taxon>Bacillariales</taxon>
        <taxon>Bacillariaceae</taxon>
        <taxon>Nitzschia</taxon>
    </lineage>
</organism>
<name>A0A9K3LS80_9STRA</name>
<feature type="compositionally biased region" description="Polar residues" evidence="3">
    <location>
        <begin position="8"/>
        <end position="20"/>
    </location>
</feature>
<keyword evidence="7" id="KW-1185">Reference proteome</keyword>
<dbReference type="GO" id="GO:0016020">
    <property type="term" value="C:membrane"/>
    <property type="evidence" value="ECO:0007669"/>
    <property type="project" value="TreeGrafter"/>
</dbReference>
<evidence type="ECO:0000256" key="1">
    <source>
        <dbReference type="ARBA" id="ARBA00022801"/>
    </source>
</evidence>
<feature type="domain" description="Glycoside hydrolase family 20 catalytic" evidence="5">
    <location>
        <begin position="660"/>
        <end position="873"/>
    </location>
</feature>
<dbReference type="InterPro" id="IPR025705">
    <property type="entry name" value="Beta_hexosaminidase_sua/sub"/>
</dbReference>
<dbReference type="InterPro" id="IPR015883">
    <property type="entry name" value="Glyco_hydro_20_cat"/>
</dbReference>
<dbReference type="EMBL" id="JAGRRH010000007">
    <property type="protein sequence ID" value="KAG7366006.1"/>
    <property type="molecule type" value="Genomic_DNA"/>
</dbReference>
<reference evidence="6" key="2">
    <citation type="submission" date="2021-04" db="EMBL/GenBank/DDBJ databases">
        <authorList>
            <person name="Podell S."/>
        </authorList>
    </citation>
    <scope>NUCLEOTIDE SEQUENCE</scope>
    <source>
        <strain evidence="6">Hildebrandi</strain>
    </source>
</reference>
<feature type="transmembrane region" description="Helical" evidence="4">
    <location>
        <begin position="37"/>
        <end position="58"/>
    </location>
</feature>
<dbReference type="OrthoDB" id="44496at2759"/>
<keyword evidence="4" id="KW-1133">Transmembrane helix</keyword>
<dbReference type="PANTHER" id="PTHR22600">
    <property type="entry name" value="BETA-HEXOSAMINIDASE"/>
    <property type="match status" value="1"/>
</dbReference>